<keyword evidence="1" id="KW-0812">Transmembrane</keyword>
<organism evidence="2">
    <name type="scientific">Leifsonia sp. NPDC080035</name>
    <dbReference type="NCBI Taxonomy" id="3143936"/>
    <lineage>
        <taxon>Bacteria</taxon>
        <taxon>Bacillati</taxon>
        <taxon>Actinomycetota</taxon>
        <taxon>Actinomycetes</taxon>
        <taxon>Micrococcales</taxon>
        <taxon>Microbacteriaceae</taxon>
        <taxon>Leifsonia</taxon>
    </lineage>
</organism>
<name>A0AAU7GH73_9MICO</name>
<evidence type="ECO:0000313" key="2">
    <source>
        <dbReference type="EMBL" id="XBM49791.1"/>
    </source>
</evidence>
<dbReference type="Pfam" id="PF12277">
    <property type="entry name" value="DUF3618"/>
    <property type="match status" value="1"/>
</dbReference>
<accession>A0AAU7GH73</accession>
<evidence type="ECO:0000256" key="1">
    <source>
        <dbReference type="SAM" id="Phobius"/>
    </source>
</evidence>
<reference evidence="2" key="1">
    <citation type="submission" date="2024-05" db="EMBL/GenBank/DDBJ databases">
        <title>The Natural Products Discovery Center: Release of the First 8490 Sequenced Strains for Exploring Actinobacteria Biosynthetic Diversity.</title>
        <authorList>
            <person name="Kalkreuter E."/>
            <person name="Kautsar S.A."/>
            <person name="Yang D."/>
            <person name="Bader C.D."/>
            <person name="Teijaro C.N."/>
            <person name="Fluegel L."/>
            <person name="Davis C.M."/>
            <person name="Simpson J.R."/>
            <person name="Lauterbach L."/>
            <person name="Steele A.D."/>
            <person name="Gui C."/>
            <person name="Meng S."/>
            <person name="Li G."/>
            <person name="Viehrig K."/>
            <person name="Ye F."/>
            <person name="Su P."/>
            <person name="Kiefer A.F."/>
            <person name="Nichols A."/>
            <person name="Cepeda A.J."/>
            <person name="Yan W."/>
            <person name="Fan B."/>
            <person name="Jiang Y."/>
            <person name="Adhikari A."/>
            <person name="Zheng C.-J."/>
            <person name="Schuster L."/>
            <person name="Cowan T.M."/>
            <person name="Smanski M.J."/>
            <person name="Chevrette M.G."/>
            <person name="de Carvalho L.P.S."/>
            <person name="Shen B."/>
        </authorList>
    </citation>
    <scope>NUCLEOTIDE SEQUENCE</scope>
    <source>
        <strain evidence="2">NPDC080035</strain>
    </source>
</reference>
<proteinExistence type="predicted"/>
<gene>
    <name evidence="2" type="ORF">AAME72_07950</name>
</gene>
<protein>
    <submittedName>
        <fullName evidence="2">DUF3618 domain-containing protein</fullName>
    </submittedName>
</protein>
<keyword evidence="1" id="KW-1133">Transmembrane helix</keyword>
<dbReference type="AlphaFoldDB" id="A0AAU7GH73"/>
<keyword evidence="1" id="KW-0472">Membrane</keyword>
<feature type="transmembrane region" description="Helical" evidence="1">
    <location>
        <begin position="45"/>
        <end position="66"/>
    </location>
</feature>
<dbReference type="EMBL" id="CP157390">
    <property type="protein sequence ID" value="XBM49791.1"/>
    <property type="molecule type" value="Genomic_DNA"/>
</dbReference>
<sequence>MTTDRRDVERARSELAATLDAIEYKLNVPKRTAERIQALRRDNPVALAGIAAGVAIAVGGAVWGIVRLVRR</sequence>
<dbReference type="RefSeq" id="WP_348789702.1">
    <property type="nucleotide sequence ID" value="NZ_CP157390.1"/>
</dbReference>
<dbReference type="InterPro" id="IPR022062">
    <property type="entry name" value="DUF3618"/>
</dbReference>